<feature type="binding site" evidence="10">
    <location>
        <begin position="18"/>
        <end position="21"/>
    </location>
    <ligand>
        <name>5-methyltetrahydropteroyltri-L-glutamate</name>
        <dbReference type="ChEBI" id="CHEBI:58207"/>
    </ligand>
</feature>
<dbReference type="GO" id="GO:0003871">
    <property type="term" value="F:5-methyltetrahydropteroyltriglutamate-homocysteine S-methyltransferase activity"/>
    <property type="evidence" value="ECO:0007669"/>
    <property type="project" value="UniProtKB-EC"/>
</dbReference>
<comment type="cofactor">
    <cofactor evidence="10">
        <name>Zn(2+)</name>
        <dbReference type="ChEBI" id="CHEBI:29105"/>
    </cofactor>
    <text evidence="10">Binds 1 zinc ion per subunit.</text>
</comment>
<feature type="binding site" evidence="10">
    <location>
        <position position="672"/>
    </location>
    <ligand>
        <name>Zn(2+)</name>
        <dbReference type="ChEBI" id="CHEBI:29105"/>
        <note>catalytic</note>
    </ligand>
</feature>
<protein>
    <recommendedName>
        <fullName evidence="10">5-methyltetrahydropteroyltriglutamate--homocysteine methyltransferase</fullName>
        <ecNumber evidence="10">2.1.1.14</ecNumber>
    </recommendedName>
    <alternativeName>
        <fullName evidence="10">Cobalamin-independent methionine synthase</fullName>
    </alternativeName>
    <alternativeName>
        <fullName evidence="10">Methionine synthase, vitamin-B12 independent isozyme</fullName>
    </alternativeName>
</protein>
<keyword evidence="4 10" id="KW-0489">Methyltransferase</keyword>
<dbReference type="CDD" id="cd03311">
    <property type="entry name" value="CIMS_C_terminal_like"/>
    <property type="match status" value="1"/>
</dbReference>
<feature type="binding site" evidence="10">
    <location>
        <begin position="438"/>
        <end position="440"/>
    </location>
    <ligand>
        <name>L-methionine</name>
        <dbReference type="ChEBI" id="CHEBI:57844"/>
    </ligand>
</feature>
<dbReference type="NCBIfam" id="TIGR01371">
    <property type="entry name" value="met_syn_B12ind"/>
    <property type="match status" value="1"/>
</dbReference>
<evidence type="ECO:0000313" key="13">
    <source>
        <dbReference type="EMBL" id="WDE95909.1"/>
    </source>
</evidence>
<dbReference type="HAMAP" id="MF_00172">
    <property type="entry name" value="Meth_synth"/>
    <property type="match status" value="1"/>
</dbReference>
<comment type="similarity">
    <text evidence="3 10">Belongs to the vitamin-B12 independent methionine synthase family.</text>
</comment>
<dbReference type="InterPro" id="IPR006276">
    <property type="entry name" value="Cobalamin-indep_Met_synthase"/>
</dbReference>
<evidence type="ECO:0000256" key="2">
    <source>
        <dbReference type="ARBA" id="ARBA00004681"/>
    </source>
</evidence>
<feature type="binding site" evidence="10">
    <location>
        <position position="491"/>
    </location>
    <ligand>
        <name>L-methionine</name>
        <dbReference type="ChEBI" id="CHEBI:57844"/>
    </ligand>
</feature>
<feature type="binding site" evidence="10">
    <location>
        <begin position="522"/>
        <end position="523"/>
    </location>
    <ligand>
        <name>5-methyltetrahydropteroyltri-L-glutamate</name>
        <dbReference type="ChEBI" id="CHEBI:58207"/>
    </ligand>
</feature>
<dbReference type="NCBIfam" id="NF003556">
    <property type="entry name" value="PRK05222.1"/>
    <property type="match status" value="1"/>
</dbReference>
<dbReference type="InterPro" id="IPR002629">
    <property type="entry name" value="Met_Synth_C/arc"/>
</dbReference>
<comment type="pathway">
    <text evidence="2 10">Amino-acid biosynthesis; L-methionine biosynthesis via de novo pathway; L-methionine from L-homocysteine (MetE route): step 1/1.</text>
</comment>
<keyword evidence="6 10" id="KW-0808">Transferase</keyword>
<feature type="domain" description="Cobalamin-independent methionine synthase MetE C-terminal/archaeal" evidence="11">
    <location>
        <begin position="433"/>
        <end position="755"/>
    </location>
</feature>
<evidence type="ECO:0000256" key="1">
    <source>
        <dbReference type="ARBA" id="ARBA00002777"/>
    </source>
</evidence>
<evidence type="ECO:0000256" key="3">
    <source>
        <dbReference type="ARBA" id="ARBA00009553"/>
    </source>
</evidence>
<gene>
    <name evidence="10 13" type="primary">metE</name>
    <name evidence="13" type="ORF">PQO03_09295</name>
</gene>
<feature type="binding site" evidence="10">
    <location>
        <position position="121"/>
    </location>
    <ligand>
        <name>5-methyltetrahydropteroyltri-L-glutamate</name>
        <dbReference type="ChEBI" id="CHEBI:58207"/>
    </ligand>
</feature>
<evidence type="ECO:0000256" key="9">
    <source>
        <dbReference type="ARBA" id="ARBA00023167"/>
    </source>
</evidence>
<dbReference type="EC" id="2.1.1.14" evidence="10"/>
<evidence type="ECO:0000259" key="12">
    <source>
        <dbReference type="Pfam" id="PF08267"/>
    </source>
</evidence>
<reference evidence="13 14" key="1">
    <citation type="submission" date="2023-02" db="EMBL/GenBank/DDBJ databases">
        <title>Genome sequence of Lentisphaera profundi SAORIC-696.</title>
        <authorList>
            <person name="Kim e."/>
            <person name="Cho J.-C."/>
            <person name="Choi A."/>
            <person name="Kang I."/>
        </authorList>
    </citation>
    <scope>NUCLEOTIDE SEQUENCE [LARGE SCALE GENOMIC DNA]</scope>
    <source>
        <strain evidence="13 14">SAORIC-696</strain>
    </source>
</reference>
<evidence type="ECO:0000256" key="10">
    <source>
        <dbReference type="HAMAP-Rule" id="MF_00172"/>
    </source>
</evidence>
<keyword evidence="8 10" id="KW-0862">Zinc</keyword>
<evidence type="ECO:0000256" key="6">
    <source>
        <dbReference type="ARBA" id="ARBA00022679"/>
    </source>
</evidence>
<evidence type="ECO:0000259" key="11">
    <source>
        <dbReference type="Pfam" id="PF01717"/>
    </source>
</evidence>
<keyword evidence="14" id="KW-1185">Reference proteome</keyword>
<dbReference type="CDD" id="cd03312">
    <property type="entry name" value="CIMS_N_terminal_like"/>
    <property type="match status" value="1"/>
</dbReference>
<evidence type="ECO:0000256" key="4">
    <source>
        <dbReference type="ARBA" id="ARBA00022603"/>
    </source>
</evidence>
<feature type="domain" description="Cobalamin-independent methionine synthase MetE N-terminal" evidence="12">
    <location>
        <begin position="7"/>
        <end position="319"/>
    </location>
</feature>
<name>A0ABY7VRF5_9BACT</name>
<dbReference type="Gene3D" id="3.20.20.210">
    <property type="match status" value="2"/>
</dbReference>
<feature type="binding site" evidence="10">
    <location>
        <position position="491"/>
    </location>
    <ligand>
        <name>L-homocysteine</name>
        <dbReference type="ChEBI" id="CHEBI:58199"/>
    </ligand>
</feature>
<evidence type="ECO:0000256" key="5">
    <source>
        <dbReference type="ARBA" id="ARBA00022605"/>
    </source>
</evidence>
<dbReference type="Pfam" id="PF08267">
    <property type="entry name" value="Meth_synt_1"/>
    <property type="match status" value="1"/>
</dbReference>
<keyword evidence="5 10" id="KW-0028">Amino-acid biosynthesis</keyword>
<evidence type="ECO:0000256" key="8">
    <source>
        <dbReference type="ARBA" id="ARBA00022833"/>
    </source>
</evidence>
<dbReference type="InterPro" id="IPR038071">
    <property type="entry name" value="UROD/MetE-like_sf"/>
</dbReference>
<accession>A0ABY7VRF5</accession>
<comment type="catalytic activity">
    <reaction evidence="10">
        <text>5-methyltetrahydropteroyltri-L-glutamate + L-homocysteine = tetrahydropteroyltri-L-glutamate + L-methionine</text>
        <dbReference type="Rhea" id="RHEA:21196"/>
        <dbReference type="ChEBI" id="CHEBI:57844"/>
        <dbReference type="ChEBI" id="CHEBI:58140"/>
        <dbReference type="ChEBI" id="CHEBI:58199"/>
        <dbReference type="ChEBI" id="CHEBI:58207"/>
        <dbReference type="EC" id="2.1.1.14"/>
    </reaction>
</comment>
<proteinExistence type="inferred from homology"/>
<dbReference type="InterPro" id="IPR013215">
    <property type="entry name" value="Cbl-indep_Met_Synth_N"/>
</dbReference>
<dbReference type="SUPFAM" id="SSF51726">
    <property type="entry name" value="UROD/MetE-like"/>
    <property type="match status" value="2"/>
</dbReference>
<feature type="binding site" evidence="10">
    <location>
        <position position="606"/>
    </location>
    <ligand>
        <name>L-homocysteine</name>
        <dbReference type="ChEBI" id="CHEBI:58199"/>
    </ligand>
</feature>
<feature type="binding site" evidence="10">
    <location>
        <position position="606"/>
    </location>
    <ligand>
        <name>L-methionine</name>
        <dbReference type="ChEBI" id="CHEBI:57844"/>
    </ligand>
</feature>
<dbReference type="Proteomes" id="UP001214250">
    <property type="component" value="Chromosome 1"/>
</dbReference>
<keyword evidence="9 10" id="KW-0486">Methionine biosynthesis</keyword>
<sequence length="765" mass="87060">MKDYKINNLGFPRIGADRELKKALELFWSGSITEIELKSKSALLREQHWVIQQEAGVDLIPSNDFSYYDQVLDMICLLGCVPERFKEAGPVGLDTYFEMARGQHCCGSDLSEGTRALEMTKWFDSNYHYLVPELNETTEFSIRSTKIFDEYQEALDLGIKTKPVLIGPVTFLFLSKSFDGSDRFSLLEKLLPVYGEILQRLEQKGAEWIQLDEPIFSMDLDENTKRLLKKSYEYLSTQVSQTKLLVANYFGDLDSNLEEFVSLPVDGLHVDLVRGVKDVSTFFKSVDDTKLISLGVVNGRNIWKNNYTDTLEIIDQFKHLKNQLCLSPSCSLLHSPYSLRPEDDLDEELKSWLAFSEEKLQELQDLKLILSGKGNALLIANRELHESKKQNERLFNKQVRIASEESRGEEFLTRSPFKERIIQQNKSLKLPLLPTTTIGSFPQDKELRRQRALFKKGIINHEQYDSFIAGQIAKDVALQEKIGLDVLVHGEAERNDMVEYFGEKLEGFAFSKKAWVQSYGSRCVKPPILFGDVSRKVAMTVQWTQYAASLTTKPMKGMLTGPVTILQWSFVREDLSREEVTRQIALAIREETIDLEHAGIPIIQIDEPAIREGLPLRDQQKALYLKWAVDAFRLSAAGVQSSTQIHTHMCYSDFNEIMDSVGRMDADVISIEASRSDMELLEVFKEQCYPNEIGPGVYDIHSPRVPSVEEISLKIKSILDYVAIEQVWINPDCGLKTRGLVEVEAALQNMQLATESVRAGLLQLA</sequence>
<keyword evidence="7 10" id="KW-0479">Metal-binding</keyword>
<feature type="binding site" evidence="10">
    <location>
        <position position="648"/>
    </location>
    <ligand>
        <name>Zn(2+)</name>
        <dbReference type="ChEBI" id="CHEBI:29105"/>
        <note>catalytic</note>
    </ligand>
</feature>
<evidence type="ECO:0000256" key="7">
    <source>
        <dbReference type="ARBA" id="ARBA00022723"/>
    </source>
</evidence>
<comment type="function">
    <text evidence="1 10">Catalyzes the transfer of a methyl group from 5-methyltetrahydrofolate to homocysteine resulting in methionine formation.</text>
</comment>
<dbReference type="EMBL" id="CP117811">
    <property type="protein sequence ID" value="WDE95909.1"/>
    <property type="molecule type" value="Genomic_DNA"/>
</dbReference>
<organism evidence="13 14">
    <name type="scientific">Lentisphaera profundi</name>
    <dbReference type="NCBI Taxonomy" id="1658616"/>
    <lineage>
        <taxon>Bacteria</taxon>
        <taxon>Pseudomonadati</taxon>
        <taxon>Lentisphaerota</taxon>
        <taxon>Lentisphaeria</taxon>
        <taxon>Lentisphaerales</taxon>
        <taxon>Lentisphaeraceae</taxon>
        <taxon>Lentisphaera</taxon>
    </lineage>
</organism>
<feature type="binding site" evidence="10">
    <location>
        <position position="568"/>
    </location>
    <ligand>
        <name>5-methyltetrahydropteroyltri-L-glutamate</name>
        <dbReference type="ChEBI" id="CHEBI:58207"/>
    </ligand>
</feature>
<feature type="binding site" evidence="10">
    <location>
        <position position="650"/>
    </location>
    <ligand>
        <name>Zn(2+)</name>
        <dbReference type="ChEBI" id="CHEBI:29105"/>
        <note>catalytic</note>
    </ligand>
</feature>
<keyword evidence="10" id="KW-0677">Repeat</keyword>
<feature type="active site" description="Proton donor" evidence="10">
    <location>
        <position position="701"/>
    </location>
</feature>
<dbReference type="PIRSF" id="PIRSF000382">
    <property type="entry name" value="MeTrfase_B12_ind"/>
    <property type="match status" value="1"/>
</dbReference>
<feature type="binding site" evidence="10">
    <location>
        <position position="733"/>
    </location>
    <ligand>
        <name>Zn(2+)</name>
        <dbReference type="ChEBI" id="CHEBI:29105"/>
        <note>catalytic</note>
    </ligand>
</feature>
<feature type="binding site" evidence="10">
    <location>
        <position position="612"/>
    </location>
    <ligand>
        <name>5-methyltetrahydropteroyltri-L-glutamate</name>
        <dbReference type="ChEBI" id="CHEBI:58207"/>
    </ligand>
</feature>
<dbReference type="RefSeq" id="WP_274149788.1">
    <property type="nucleotide sequence ID" value="NZ_CP117811.1"/>
</dbReference>
<dbReference type="GO" id="GO:0032259">
    <property type="term" value="P:methylation"/>
    <property type="evidence" value="ECO:0007669"/>
    <property type="project" value="UniProtKB-KW"/>
</dbReference>
<evidence type="ECO:0000313" key="14">
    <source>
        <dbReference type="Proteomes" id="UP001214250"/>
    </source>
</evidence>
<feature type="binding site" evidence="10">
    <location>
        <begin position="438"/>
        <end position="440"/>
    </location>
    <ligand>
        <name>L-homocysteine</name>
        <dbReference type="ChEBI" id="CHEBI:58199"/>
    </ligand>
</feature>
<dbReference type="PANTHER" id="PTHR30519">
    <property type="entry name" value="5-METHYLTETRAHYDROPTEROYLTRIGLUTAMATE--HOMOCYSTEINE METHYLTRANSFERASE"/>
    <property type="match status" value="1"/>
</dbReference>
<dbReference type="Pfam" id="PF01717">
    <property type="entry name" value="Meth_synt_2"/>
    <property type="match status" value="1"/>
</dbReference>